<sequence>MRSLERSLRLRFITASRHLHSRLLRMNNGKRRKRRRMNSSSAEFEQDLRDLADAGLRSFPIGHARYTFNGINYVITLDGYEDILRGKTC</sequence>
<accession>A0AAV7GQY5</accession>
<evidence type="ECO:0000313" key="2">
    <source>
        <dbReference type="Proteomes" id="UP000775213"/>
    </source>
</evidence>
<gene>
    <name evidence="1" type="ORF">IEQ34_013454</name>
</gene>
<dbReference type="Proteomes" id="UP000775213">
    <property type="component" value="Unassembled WGS sequence"/>
</dbReference>
<keyword evidence="2" id="KW-1185">Reference proteome</keyword>
<reference evidence="1 2" key="1">
    <citation type="journal article" date="2021" name="Hortic Res">
        <title>Chromosome-scale assembly of the Dendrobium chrysotoxum genome enhances the understanding of orchid evolution.</title>
        <authorList>
            <person name="Zhang Y."/>
            <person name="Zhang G.Q."/>
            <person name="Zhang D."/>
            <person name="Liu X.D."/>
            <person name="Xu X.Y."/>
            <person name="Sun W.H."/>
            <person name="Yu X."/>
            <person name="Zhu X."/>
            <person name="Wang Z.W."/>
            <person name="Zhao X."/>
            <person name="Zhong W.Y."/>
            <person name="Chen H."/>
            <person name="Yin W.L."/>
            <person name="Huang T."/>
            <person name="Niu S.C."/>
            <person name="Liu Z.J."/>
        </authorList>
    </citation>
    <scope>NUCLEOTIDE SEQUENCE [LARGE SCALE GENOMIC DNA]</scope>
    <source>
        <strain evidence="1">Lindl</strain>
    </source>
</reference>
<protein>
    <submittedName>
        <fullName evidence="1">Uncharacterized protein</fullName>
    </submittedName>
</protein>
<dbReference type="EMBL" id="JAGFBR010000012">
    <property type="protein sequence ID" value="KAH0458139.1"/>
    <property type="molecule type" value="Genomic_DNA"/>
</dbReference>
<name>A0AAV7GQY5_DENCH</name>
<dbReference type="AlphaFoldDB" id="A0AAV7GQY5"/>
<evidence type="ECO:0000313" key="1">
    <source>
        <dbReference type="EMBL" id="KAH0458139.1"/>
    </source>
</evidence>
<comment type="caution">
    <text evidence="1">The sequence shown here is derived from an EMBL/GenBank/DDBJ whole genome shotgun (WGS) entry which is preliminary data.</text>
</comment>
<organism evidence="1 2">
    <name type="scientific">Dendrobium chrysotoxum</name>
    <name type="common">Orchid</name>
    <dbReference type="NCBI Taxonomy" id="161865"/>
    <lineage>
        <taxon>Eukaryota</taxon>
        <taxon>Viridiplantae</taxon>
        <taxon>Streptophyta</taxon>
        <taxon>Embryophyta</taxon>
        <taxon>Tracheophyta</taxon>
        <taxon>Spermatophyta</taxon>
        <taxon>Magnoliopsida</taxon>
        <taxon>Liliopsida</taxon>
        <taxon>Asparagales</taxon>
        <taxon>Orchidaceae</taxon>
        <taxon>Epidendroideae</taxon>
        <taxon>Malaxideae</taxon>
        <taxon>Dendrobiinae</taxon>
        <taxon>Dendrobium</taxon>
    </lineage>
</organism>
<proteinExistence type="predicted"/>